<dbReference type="AlphaFoldDB" id="A0A4Y7KPD0"/>
<gene>
    <name evidence="1" type="ORF">C5167_049691</name>
</gene>
<name>A0A4Y7KPD0_PAPSO</name>
<evidence type="ECO:0000313" key="1">
    <source>
        <dbReference type="EMBL" id="RZC74200.1"/>
    </source>
</evidence>
<proteinExistence type="predicted"/>
<dbReference type="Proteomes" id="UP000316621">
    <property type="component" value="Chromosome 8"/>
</dbReference>
<organism evidence="1 2">
    <name type="scientific">Papaver somniferum</name>
    <name type="common">Opium poppy</name>
    <dbReference type="NCBI Taxonomy" id="3469"/>
    <lineage>
        <taxon>Eukaryota</taxon>
        <taxon>Viridiplantae</taxon>
        <taxon>Streptophyta</taxon>
        <taxon>Embryophyta</taxon>
        <taxon>Tracheophyta</taxon>
        <taxon>Spermatophyta</taxon>
        <taxon>Magnoliopsida</taxon>
        <taxon>Ranunculales</taxon>
        <taxon>Papaveraceae</taxon>
        <taxon>Papaveroideae</taxon>
        <taxon>Papaver</taxon>
    </lineage>
</organism>
<dbReference type="EMBL" id="CM010722">
    <property type="protein sequence ID" value="RZC74200.1"/>
    <property type="molecule type" value="Genomic_DNA"/>
</dbReference>
<evidence type="ECO:0000313" key="2">
    <source>
        <dbReference type="Proteomes" id="UP000316621"/>
    </source>
</evidence>
<dbReference type="Gramene" id="RZC74200">
    <property type="protein sequence ID" value="RZC74200"/>
    <property type="gene ID" value="C5167_049691"/>
</dbReference>
<keyword evidence="2" id="KW-1185">Reference proteome</keyword>
<accession>A0A4Y7KPD0</accession>
<protein>
    <submittedName>
        <fullName evidence="1">Uncharacterized protein</fullName>
    </submittedName>
</protein>
<reference evidence="1 2" key="1">
    <citation type="journal article" date="2018" name="Science">
        <title>The opium poppy genome and morphinan production.</title>
        <authorList>
            <person name="Guo L."/>
            <person name="Winzer T."/>
            <person name="Yang X."/>
            <person name="Li Y."/>
            <person name="Ning Z."/>
            <person name="He Z."/>
            <person name="Teodor R."/>
            <person name="Lu Y."/>
            <person name="Bowser T.A."/>
            <person name="Graham I.A."/>
            <person name="Ye K."/>
        </authorList>
    </citation>
    <scope>NUCLEOTIDE SEQUENCE [LARGE SCALE GENOMIC DNA]</scope>
    <source>
        <strain evidence="2">cv. HN1</strain>
        <tissue evidence="1">Leaves</tissue>
    </source>
</reference>
<sequence>MQKAMQRALGRCTYHNKKHKLDEMSEKVVPPSTTEKWLYGHLRRDNTVHPSPLEVHLHFSILSAGQSIRGSREEQRKIRSAKF</sequence>